<feature type="region of interest" description="Disordered" evidence="1">
    <location>
        <begin position="49"/>
        <end position="88"/>
    </location>
</feature>
<reference evidence="2" key="1">
    <citation type="submission" date="2021-10" db="EMBL/GenBank/DDBJ databases">
        <title>Melipona bicolor Genome sequencing and assembly.</title>
        <authorList>
            <person name="Araujo N.S."/>
            <person name="Arias M.C."/>
        </authorList>
    </citation>
    <scope>NUCLEOTIDE SEQUENCE</scope>
    <source>
        <strain evidence="2">USP_2M_L1-L4_2017</strain>
        <tissue evidence="2">Whole body</tissue>
    </source>
</reference>
<dbReference type="Proteomes" id="UP001177670">
    <property type="component" value="Unassembled WGS sequence"/>
</dbReference>
<gene>
    <name evidence="2" type="ORF">K0M31_015369</name>
</gene>
<proteinExistence type="predicted"/>
<evidence type="ECO:0000313" key="3">
    <source>
        <dbReference type="Proteomes" id="UP001177670"/>
    </source>
</evidence>
<accession>A0AA40FFI4</accession>
<name>A0AA40FFI4_9HYME</name>
<dbReference type="AlphaFoldDB" id="A0AA40FFI4"/>
<sequence length="133" mass="14731">MCYRETSFPVFAFPKNNEVANENEVVLEVPRRTRVHEANTGAQVVRSSSFPSLDLDHPLARTHPLNGDETNARGNLGTLPQPARDDEKQVNRAQGLNCDGVVLSRLDCCLLINPPPTVVQRSKDPNVTETINK</sequence>
<protein>
    <submittedName>
        <fullName evidence="2">Uncharacterized protein</fullName>
    </submittedName>
</protein>
<keyword evidence="3" id="KW-1185">Reference proteome</keyword>
<organism evidence="2 3">
    <name type="scientific">Melipona bicolor</name>
    <dbReference type="NCBI Taxonomy" id="60889"/>
    <lineage>
        <taxon>Eukaryota</taxon>
        <taxon>Metazoa</taxon>
        <taxon>Ecdysozoa</taxon>
        <taxon>Arthropoda</taxon>
        <taxon>Hexapoda</taxon>
        <taxon>Insecta</taxon>
        <taxon>Pterygota</taxon>
        <taxon>Neoptera</taxon>
        <taxon>Endopterygota</taxon>
        <taxon>Hymenoptera</taxon>
        <taxon>Apocrita</taxon>
        <taxon>Aculeata</taxon>
        <taxon>Apoidea</taxon>
        <taxon>Anthophila</taxon>
        <taxon>Apidae</taxon>
        <taxon>Melipona</taxon>
    </lineage>
</organism>
<dbReference type="EMBL" id="JAHYIQ010000045">
    <property type="protein sequence ID" value="KAK1118093.1"/>
    <property type="molecule type" value="Genomic_DNA"/>
</dbReference>
<evidence type="ECO:0000313" key="2">
    <source>
        <dbReference type="EMBL" id="KAK1118093.1"/>
    </source>
</evidence>
<evidence type="ECO:0000256" key="1">
    <source>
        <dbReference type="SAM" id="MobiDB-lite"/>
    </source>
</evidence>
<comment type="caution">
    <text evidence="2">The sequence shown here is derived from an EMBL/GenBank/DDBJ whole genome shotgun (WGS) entry which is preliminary data.</text>
</comment>